<sequence>MPRVSSSWILLTDGSIDNPSDQSTRTFRPGHKRPSPGRKTSGAFSFQHDVDVILKTLKPQSYLRTGKQPSLTLFALSISVLNTHGVGSCLEIKMLRIFPAHDEVRKSPATVAAEISWVRSVMGHAATTAFDHTTALASTPAAPYRPCAKLDSVTAADAELAEAEAEAEADETLPALQEDYEDEDEDSADAFMSTFDPGARRARGGVGEGGDAEDDVEAETETEGEEVVEGVEGESEGEDAVLYHGPHSEGLAGGSSIGKDGYRESQGCHTPRVLVVFQGVVMLIMILGVGERDERGGGGGG</sequence>
<evidence type="ECO:0000256" key="1">
    <source>
        <dbReference type="SAM" id="MobiDB-lite"/>
    </source>
</evidence>
<protein>
    <submittedName>
        <fullName evidence="2">Uncharacterized protein</fullName>
    </submittedName>
</protein>
<name>A0AAD6S4J5_9AGAR</name>
<organism evidence="2 3">
    <name type="scientific">Mycena alexandri</name>
    <dbReference type="NCBI Taxonomy" id="1745969"/>
    <lineage>
        <taxon>Eukaryota</taxon>
        <taxon>Fungi</taxon>
        <taxon>Dikarya</taxon>
        <taxon>Basidiomycota</taxon>
        <taxon>Agaricomycotina</taxon>
        <taxon>Agaricomycetes</taxon>
        <taxon>Agaricomycetidae</taxon>
        <taxon>Agaricales</taxon>
        <taxon>Marasmiineae</taxon>
        <taxon>Mycenaceae</taxon>
        <taxon>Mycena</taxon>
    </lineage>
</organism>
<accession>A0AAD6S4J5</accession>
<dbReference type="EMBL" id="JARJCM010000245">
    <property type="protein sequence ID" value="KAJ7020968.1"/>
    <property type="molecule type" value="Genomic_DNA"/>
</dbReference>
<feature type="compositionally biased region" description="Polar residues" evidence="1">
    <location>
        <begin position="12"/>
        <end position="26"/>
    </location>
</feature>
<feature type="compositionally biased region" description="Acidic residues" evidence="1">
    <location>
        <begin position="210"/>
        <end position="234"/>
    </location>
</feature>
<proteinExistence type="predicted"/>
<keyword evidence="3" id="KW-1185">Reference proteome</keyword>
<comment type="caution">
    <text evidence="2">The sequence shown here is derived from an EMBL/GenBank/DDBJ whole genome shotgun (WGS) entry which is preliminary data.</text>
</comment>
<feature type="region of interest" description="Disordered" evidence="1">
    <location>
        <begin position="12"/>
        <end position="42"/>
    </location>
</feature>
<reference evidence="2" key="1">
    <citation type="submission" date="2023-03" db="EMBL/GenBank/DDBJ databases">
        <title>Massive genome expansion in bonnet fungi (Mycena s.s.) driven by repeated elements and novel gene families across ecological guilds.</title>
        <authorList>
            <consortium name="Lawrence Berkeley National Laboratory"/>
            <person name="Harder C.B."/>
            <person name="Miyauchi S."/>
            <person name="Viragh M."/>
            <person name="Kuo A."/>
            <person name="Thoen E."/>
            <person name="Andreopoulos B."/>
            <person name="Lu D."/>
            <person name="Skrede I."/>
            <person name="Drula E."/>
            <person name="Henrissat B."/>
            <person name="Morin E."/>
            <person name="Kohler A."/>
            <person name="Barry K."/>
            <person name="LaButti K."/>
            <person name="Morin E."/>
            <person name="Salamov A."/>
            <person name="Lipzen A."/>
            <person name="Mereny Z."/>
            <person name="Hegedus B."/>
            <person name="Baldrian P."/>
            <person name="Stursova M."/>
            <person name="Weitz H."/>
            <person name="Taylor A."/>
            <person name="Grigoriev I.V."/>
            <person name="Nagy L.G."/>
            <person name="Martin F."/>
            <person name="Kauserud H."/>
        </authorList>
    </citation>
    <scope>NUCLEOTIDE SEQUENCE</scope>
    <source>
        <strain evidence="2">CBHHK200</strain>
    </source>
</reference>
<dbReference type="AlphaFoldDB" id="A0AAD6S4J5"/>
<gene>
    <name evidence="2" type="ORF">C8F04DRAFT_1274289</name>
</gene>
<feature type="region of interest" description="Disordered" evidence="1">
    <location>
        <begin position="180"/>
        <end position="234"/>
    </location>
</feature>
<evidence type="ECO:0000313" key="2">
    <source>
        <dbReference type="EMBL" id="KAJ7020968.1"/>
    </source>
</evidence>
<evidence type="ECO:0000313" key="3">
    <source>
        <dbReference type="Proteomes" id="UP001218188"/>
    </source>
</evidence>
<dbReference type="Proteomes" id="UP001218188">
    <property type="component" value="Unassembled WGS sequence"/>
</dbReference>